<name>A0A9P0GDH5_9CUCU</name>
<keyword evidence="2" id="KW-1185">Reference proteome</keyword>
<dbReference type="OrthoDB" id="6626714at2759"/>
<evidence type="ECO:0000313" key="2">
    <source>
        <dbReference type="Proteomes" id="UP001153636"/>
    </source>
</evidence>
<gene>
    <name evidence="1" type="ORF">PSYICH_LOCUS6718</name>
</gene>
<proteinExistence type="predicted"/>
<sequence>MAKPIWHEAIVSRWAPKHDLDVLQLLNICPDINVKKSAFTVYLLDTNVGLAFLDERISQIEKENMTKHLESKPPNKKEIKRLDGENLAFKEKDLSHFITGKSEMFFKLFGIHNVTEYCSDSLRSQVDDTAERGIALIKQFNESVRDEQQKQFLLRVVKSRK</sequence>
<protein>
    <submittedName>
        <fullName evidence="1">Uncharacterized protein</fullName>
    </submittedName>
</protein>
<dbReference type="AlphaFoldDB" id="A0A9P0GDH5"/>
<dbReference type="Proteomes" id="UP001153636">
    <property type="component" value="Chromosome 2"/>
</dbReference>
<dbReference type="EMBL" id="OV651814">
    <property type="protein sequence ID" value="CAH1105830.1"/>
    <property type="molecule type" value="Genomic_DNA"/>
</dbReference>
<accession>A0A9P0GDH5</accession>
<organism evidence="1 2">
    <name type="scientific">Psylliodes chrysocephalus</name>
    <dbReference type="NCBI Taxonomy" id="3402493"/>
    <lineage>
        <taxon>Eukaryota</taxon>
        <taxon>Metazoa</taxon>
        <taxon>Ecdysozoa</taxon>
        <taxon>Arthropoda</taxon>
        <taxon>Hexapoda</taxon>
        <taxon>Insecta</taxon>
        <taxon>Pterygota</taxon>
        <taxon>Neoptera</taxon>
        <taxon>Endopterygota</taxon>
        <taxon>Coleoptera</taxon>
        <taxon>Polyphaga</taxon>
        <taxon>Cucujiformia</taxon>
        <taxon>Chrysomeloidea</taxon>
        <taxon>Chrysomelidae</taxon>
        <taxon>Galerucinae</taxon>
        <taxon>Alticini</taxon>
        <taxon>Psylliodes</taxon>
    </lineage>
</organism>
<reference evidence="1" key="1">
    <citation type="submission" date="2022-01" db="EMBL/GenBank/DDBJ databases">
        <authorList>
            <person name="King R."/>
        </authorList>
    </citation>
    <scope>NUCLEOTIDE SEQUENCE</scope>
</reference>
<evidence type="ECO:0000313" key="1">
    <source>
        <dbReference type="EMBL" id="CAH1105830.1"/>
    </source>
</evidence>